<evidence type="ECO:0000313" key="2">
    <source>
        <dbReference type="EMBL" id="RIT29565.1"/>
    </source>
</evidence>
<protein>
    <submittedName>
        <fullName evidence="2">Uncharacterized protein</fullName>
    </submittedName>
</protein>
<dbReference type="Proteomes" id="UP000284557">
    <property type="component" value="Unassembled WGS sequence"/>
</dbReference>
<evidence type="ECO:0000313" key="3">
    <source>
        <dbReference type="Proteomes" id="UP000284557"/>
    </source>
</evidence>
<accession>A0ABD7HHH8</accession>
<dbReference type="RefSeq" id="WP_100451422.1">
    <property type="nucleotide sequence ID" value="NZ_QWZW01000005.1"/>
</dbReference>
<dbReference type="EMBL" id="QXBN01000030">
    <property type="protein sequence ID" value="RIT29565.1"/>
    <property type="molecule type" value="Genomic_DNA"/>
</dbReference>
<comment type="caution">
    <text evidence="2">The sequence shown here is derived from an EMBL/GenBank/DDBJ whole genome shotgun (WGS) entry which is preliminary data.</text>
</comment>
<proteinExistence type="predicted"/>
<name>A0ABD7HHH8_9MYCO</name>
<dbReference type="AlphaFoldDB" id="A0ABD7HHH8"/>
<organism evidence="2 3">
    <name type="scientific">Mycobacteroides abscessus</name>
    <dbReference type="NCBI Taxonomy" id="36809"/>
    <lineage>
        <taxon>Bacteria</taxon>
        <taxon>Bacillati</taxon>
        <taxon>Actinomycetota</taxon>
        <taxon>Actinomycetes</taxon>
        <taxon>Mycobacteriales</taxon>
        <taxon>Mycobacteriaceae</taxon>
        <taxon>Mycobacteroides</taxon>
    </lineage>
</organism>
<feature type="region of interest" description="Disordered" evidence="1">
    <location>
        <begin position="32"/>
        <end position="90"/>
    </location>
</feature>
<sequence>MEIPELKVEGLHPDHAAVLQGALAEARELLEQAQRGPLANPEPLEDGEDRRPPTAAAGTVASEGQGAESPWKTDQVVSWVSPHHQKKGQR</sequence>
<gene>
    <name evidence="2" type="ORF">D2E76_24920</name>
</gene>
<reference evidence="2 3" key="1">
    <citation type="submission" date="2018-08" db="EMBL/GenBank/DDBJ databases">
        <title>Linezolid Resistance in Mycobacterium abscessus: MIC Distribution and Comprehensive Investigation of Resistance Mechanisms.</title>
        <authorList>
            <person name="Ye M."/>
            <person name="Xu L."/>
            <person name="Zou Y."/>
            <person name="Li B."/>
            <person name="Guo Q."/>
            <person name="Zhang Y."/>
            <person name="Zhan M."/>
            <person name="Xu B."/>
            <person name="Yu F."/>
            <person name="Zhang Z."/>
            <person name="Chu H."/>
        </authorList>
    </citation>
    <scope>NUCLEOTIDE SEQUENCE [LARGE SCALE GENOMIC DNA]</scope>
    <source>
        <strain evidence="2 3">G143</strain>
    </source>
</reference>
<evidence type="ECO:0000256" key="1">
    <source>
        <dbReference type="SAM" id="MobiDB-lite"/>
    </source>
</evidence>